<dbReference type="PANTHER" id="PTHR48070:SF6">
    <property type="entry name" value="ESTERASE OVCA2"/>
    <property type="match status" value="1"/>
</dbReference>
<evidence type="ECO:0000313" key="5">
    <source>
        <dbReference type="Proteomes" id="UP000309038"/>
    </source>
</evidence>
<dbReference type="Gene3D" id="3.40.50.1820">
    <property type="entry name" value="alpha/beta hydrolase"/>
    <property type="match status" value="1"/>
</dbReference>
<dbReference type="InterPro" id="IPR029058">
    <property type="entry name" value="AB_hydrolase_fold"/>
</dbReference>
<comment type="caution">
    <text evidence="4">The sequence shown here is derived from an EMBL/GenBank/DDBJ whole genome shotgun (WGS) entry which is preliminary data.</text>
</comment>
<organism evidence="4 5">
    <name type="scientific">Hermanssonia centrifuga</name>
    <dbReference type="NCBI Taxonomy" id="98765"/>
    <lineage>
        <taxon>Eukaryota</taxon>
        <taxon>Fungi</taxon>
        <taxon>Dikarya</taxon>
        <taxon>Basidiomycota</taxon>
        <taxon>Agaricomycotina</taxon>
        <taxon>Agaricomycetes</taxon>
        <taxon>Polyporales</taxon>
        <taxon>Meruliaceae</taxon>
        <taxon>Hermanssonia</taxon>
    </lineage>
</organism>
<sequence>MCDARSPFPVFLDAPHVLSPVDLAETFNTPEELGAPEAAQDADPALMPRGWWKVDAKRTNTNGLEASFDLLRDVLKKDHYDGVLGFSQGAAMAALLAALLQKPDTYPAFLVDGKPPHPPLSFCIAVAGFKPPGPTSDALFLPSYSTQTLHVLGKNDVIVVEERSKTLLDVSSNKRVEWHDGGHFVPSKASWRNFFRDYIRQLGSDVPSPGLAGISQPPSGAVTPSTPAGSGA</sequence>
<keyword evidence="5" id="KW-1185">Reference proteome</keyword>
<feature type="domain" description="Serine hydrolase" evidence="3">
    <location>
        <begin position="10"/>
        <end position="193"/>
    </location>
</feature>
<proteinExistence type="predicted"/>
<evidence type="ECO:0000256" key="1">
    <source>
        <dbReference type="ARBA" id="ARBA00022801"/>
    </source>
</evidence>
<dbReference type="InterPro" id="IPR005645">
    <property type="entry name" value="FSH-like_dom"/>
</dbReference>
<dbReference type="EMBL" id="SGPJ01000147">
    <property type="protein sequence ID" value="THG97841.1"/>
    <property type="molecule type" value="Genomic_DNA"/>
</dbReference>
<evidence type="ECO:0000313" key="4">
    <source>
        <dbReference type="EMBL" id="THG97841.1"/>
    </source>
</evidence>
<feature type="compositionally biased region" description="Polar residues" evidence="2">
    <location>
        <begin position="216"/>
        <end position="232"/>
    </location>
</feature>
<reference evidence="4 5" key="1">
    <citation type="submission" date="2019-02" db="EMBL/GenBank/DDBJ databases">
        <title>Genome sequencing of the rare red list fungi Phlebia centrifuga.</title>
        <authorList>
            <person name="Buettner E."/>
            <person name="Kellner H."/>
        </authorList>
    </citation>
    <scope>NUCLEOTIDE SEQUENCE [LARGE SCALE GENOMIC DNA]</scope>
    <source>
        <strain evidence="4 5">DSM 108282</strain>
    </source>
</reference>
<dbReference type="GO" id="GO:0005634">
    <property type="term" value="C:nucleus"/>
    <property type="evidence" value="ECO:0007669"/>
    <property type="project" value="TreeGrafter"/>
</dbReference>
<protein>
    <recommendedName>
        <fullName evidence="3">Serine hydrolase domain-containing protein</fullName>
    </recommendedName>
</protein>
<accession>A0A4S4KHS3</accession>
<dbReference type="SUPFAM" id="SSF53474">
    <property type="entry name" value="alpha/beta-Hydrolases"/>
    <property type="match status" value="1"/>
</dbReference>
<evidence type="ECO:0000256" key="2">
    <source>
        <dbReference type="SAM" id="MobiDB-lite"/>
    </source>
</evidence>
<gene>
    <name evidence="4" type="ORF">EW026_g4250</name>
</gene>
<name>A0A4S4KHS3_9APHY</name>
<feature type="region of interest" description="Disordered" evidence="2">
    <location>
        <begin position="209"/>
        <end position="232"/>
    </location>
</feature>
<dbReference type="PANTHER" id="PTHR48070">
    <property type="entry name" value="ESTERASE OVCA2"/>
    <property type="match status" value="1"/>
</dbReference>
<dbReference type="GO" id="GO:0016787">
    <property type="term" value="F:hydrolase activity"/>
    <property type="evidence" value="ECO:0007669"/>
    <property type="project" value="UniProtKB-KW"/>
</dbReference>
<dbReference type="Pfam" id="PF03959">
    <property type="entry name" value="FSH1"/>
    <property type="match status" value="1"/>
</dbReference>
<dbReference type="Proteomes" id="UP000309038">
    <property type="component" value="Unassembled WGS sequence"/>
</dbReference>
<dbReference type="GO" id="GO:0005737">
    <property type="term" value="C:cytoplasm"/>
    <property type="evidence" value="ECO:0007669"/>
    <property type="project" value="TreeGrafter"/>
</dbReference>
<dbReference type="AlphaFoldDB" id="A0A4S4KHS3"/>
<evidence type="ECO:0000259" key="3">
    <source>
        <dbReference type="Pfam" id="PF03959"/>
    </source>
</evidence>
<dbReference type="InterPro" id="IPR050593">
    <property type="entry name" value="LovG"/>
</dbReference>
<keyword evidence="1" id="KW-0378">Hydrolase</keyword>